<accession>A0A0M1N214</accession>
<evidence type="ECO:0000259" key="3">
    <source>
        <dbReference type="Pfam" id="PF01156"/>
    </source>
</evidence>
<dbReference type="EMBL" id="LIUT01000008">
    <property type="protein sequence ID" value="KOR76004.1"/>
    <property type="molecule type" value="Genomic_DNA"/>
</dbReference>
<evidence type="ECO:0000256" key="2">
    <source>
        <dbReference type="ARBA" id="ARBA00023295"/>
    </source>
</evidence>
<dbReference type="Pfam" id="PF01156">
    <property type="entry name" value="IU_nuc_hydro"/>
    <property type="match status" value="1"/>
</dbReference>
<protein>
    <submittedName>
        <fullName evidence="4">Nucleoside hydrolase</fullName>
    </submittedName>
</protein>
<sequence length="311" mass="33892">MNPILLDVDTGIDDALAIAYAVRSPELDVIGITTCFGNVSVDHATRNTLHVLQQLGATGVPVAMGEAAPLFHPSMKTYPTQFHGENGLGNLTFPDPAGKPVSTRAAAFMVDQIRRYPKQVTLICVGPLTNLAAAILQAPEIVSLVRQVIVMGGAVGVAGNRRMHAEANIYSDPEAAQLVFQSGAPITLVGLDVTLQTKLRLEDIQRWRELDTDFTRFLADMTSYYIEGYRQAYRDPASCALHDPLAVAVAIDPSLVKVQPMVLQVDLEGIHSYGRTIADLRPRCTNQPNVNVCIGVDAKRFEEHFMQTLMI</sequence>
<gene>
    <name evidence="4" type="ORF">AM231_25485</name>
</gene>
<dbReference type="Proteomes" id="UP000036932">
    <property type="component" value="Unassembled WGS sequence"/>
</dbReference>
<proteinExistence type="predicted"/>
<name>A0A0M1N214_9BACL</name>
<dbReference type="InterPro" id="IPR001910">
    <property type="entry name" value="Inosine/uridine_hydrolase_dom"/>
</dbReference>
<dbReference type="PATRIC" id="fig|1705565.3.peg.1286"/>
<dbReference type="PANTHER" id="PTHR12304:SF4">
    <property type="entry name" value="URIDINE NUCLEOSIDASE"/>
    <property type="match status" value="1"/>
</dbReference>
<dbReference type="InterPro" id="IPR023186">
    <property type="entry name" value="IUNH"/>
</dbReference>
<dbReference type="Gene3D" id="3.90.245.10">
    <property type="entry name" value="Ribonucleoside hydrolase-like"/>
    <property type="match status" value="1"/>
</dbReference>
<dbReference type="RefSeq" id="WP_054405172.1">
    <property type="nucleotide sequence ID" value="NZ_LIUT01000008.1"/>
</dbReference>
<feature type="domain" description="Inosine/uridine-preferring nucleoside hydrolase" evidence="3">
    <location>
        <begin position="4"/>
        <end position="302"/>
    </location>
</feature>
<dbReference type="GO" id="GO:0008477">
    <property type="term" value="F:purine nucleosidase activity"/>
    <property type="evidence" value="ECO:0007669"/>
    <property type="project" value="TreeGrafter"/>
</dbReference>
<dbReference type="GO" id="GO:0005829">
    <property type="term" value="C:cytosol"/>
    <property type="evidence" value="ECO:0007669"/>
    <property type="project" value="TreeGrafter"/>
</dbReference>
<reference evidence="5" key="1">
    <citation type="submission" date="2015-08" db="EMBL/GenBank/DDBJ databases">
        <title>Genome sequencing project for genomic taxonomy and phylogenomics of Bacillus-like bacteria.</title>
        <authorList>
            <person name="Liu B."/>
            <person name="Wang J."/>
            <person name="Zhu Y."/>
            <person name="Liu G."/>
            <person name="Chen Q."/>
            <person name="Chen Z."/>
            <person name="Lan J."/>
            <person name="Che J."/>
            <person name="Ge C."/>
            <person name="Shi H."/>
            <person name="Pan Z."/>
            <person name="Liu X."/>
        </authorList>
    </citation>
    <scope>NUCLEOTIDE SEQUENCE [LARGE SCALE GENOMIC DNA]</scope>
    <source>
        <strain evidence="5">FJAT-22460</strain>
    </source>
</reference>
<dbReference type="CDD" id="cd02650">
    <property type="entry name" value="nuc_hydro_CaPnhB"/>
    <property type="match status" value="1"/>
</dbReference>
<dbReference type="InterPro" id="IPR036452">
    <property type="entry name" value="Ribo_hydro-like"/>
</dbReference>
<organism evidence="4 5">
    <name type="scientific">Paenibacillus solani</name>
    <dbReference type="NCBI Taxonomy" id="1705565"/>
    <lineage>
        <taxon>Bacteria</taxon>
        <taxon>Bacillati</taxon>
        <taxon>Bacillota</taxon>
        <taxon>Bacilli</taxon>
        <taxon>Bacillales</taxon>
        <taxon>Paenibacillaceae</taxon>
        <taxon>Paenibacillus</taxon>
    </lineage>
</organism>
<dbReference type="AlphaFoldDB" id="A0A0M1N214"/>
<comment type="caution">
    <text evidence="4">The sequence shown here is derived from an EMBL/GenBank/DDBJ whole genome shotgun (WGS) entry which is preliminary data.</text>
</comment>
<dbReference type="OrthoDB" id="9797882at2"/>
<dbReference type="GO" id="GO:0006152">
    <property type="term" value="P:purine nucleoside catabolic process"/>
    <property type="evidence" value="ECO:0007669"/>
    <property type="project" value="TreeGrafter"/>
</dbReference>
<evidence type="ECO:0000313" key="5">
    <source>
        <dbReference type="Proteomes" id="UP000036932"/>
    </source>
</evidence>
<dbReference type="SUPFAM" id="SSF53590">
    <property type="entry name" value="Nucleoside hydrolase"/>
    <property type="match status" value="1"/>
</dbReference>
<keyword evidence="2" id="KW-0326">Glycosidase</keyword>
<evidence type="ECO:0000256" key="1">
    <source>
        <dbReference type="ARBA" id="ARBA00022801"/>
    </source>
</evidence>
<dbReference type="PANTHER" id="PTHR12304">
    <property type="entry name" value="INOSINE-URIDINE PREFERRING NUCLEOSIDE HYDROLASE"/>
    <property type="match status" value="1"/>
</dbReference>
<keyword evidence="1 4" id="KW-0378">Hydrolase</keyword>
<evidence type="ECO:0000313" key="4">
    <source>
        <dbReference type="EMBL" id="KOR76004.1"/>
    </source>
</evidence>
<keyword evidence="5" id="KW-1185">Reference proteome</keyword>